<keyword evidence="1" id="KW-0472">Membrane</keyword>
<keyword evidence="1" id="KW-1133">Transmembrane helix</keyword>
<dbReference type="Proteomes" id="UP000586095">
    <property type="component" value="Unassembled WGS sequence"/>
</dbReference>
<comment type="caution">
    <text evidence="2">The sequence shown here is derived from an EMBL/GenBank/DDBJ whole genome shotgun (WGS) entry which is preliminary data.</text>
</comment>
<feature type="transmembrane region" description="Helical" evidence="1">
    <location>
        <begin position="12"/>
        <end position="33"/>
    </location>
</feature>
<feature type="transmembrane region" description="Helical" evidence="1">
    <location>
        <begin position="117"/>
        <end position="136"/>
    </location>
</feature>
<accession>A0A852R7T0</accession>
<evidence type="ECO:0000313" key="2">
    <source>
        <dbReference type="EMBL" id="NYD26948.1"/>
    </source>
</evidence>
<dbReference type="AlphaFoldDB" id="A0A852R7T0"/>
<gene>
    <name evidence="2" type="ORF">BJ960_001751</name>
</gene>
<dbReference type="RefSeq" id="WP_185987005.1">
    <property type="nucleotide sequence ID" value="NZ_BAAALZ010000001.1"/>
</dbReference>
<proteinExistence type="predicted"/>
<keyword evidence="3" id="KW-1185">Reference proteome</keyword>
<dbReference type="EMBL" id="JACCBD010000001">
    <property type="protein sequence ID" value="NYD26948.1"/>
    <property type="molecule type" value="Genomic_DNA"/>
</dbReference>
<feature type="transmembrane region" description="Helical" evidence="1">
    <location>
        <begin position="88"/>
        <end position="111"/>
    </location>
</feature>
<protein>
    <submittedName>
        <fullName evidence="2">Uncharacterized protein</fullName>
    </submittedName>
</protein>
<organism evidence="2 3">
    <name type="scientific">Leucobacter aridicollis</name>
    <dbReference type="NCBI Taxonomy" id="283878"/>
    <lineage>
        <taxon>Bacteria</taxon>
        <taxon>Bacillati</taxon>
        <taxon>Actinomycetota</taxon>
        <taxon>Actinomycetes</taxon>
        <taxon>Micrococcales</taxon>
        <taxon>Microbacteriaceae</taxon>
        <taxon>Leucobacter</taxon>
    </lineage>
</organism>
<keyword evidence="1" id="KW-0812">Transmembrane</keyword>
<sequence>MPADERIERALGLLAGTVAAVAVFLASFFTLFGNEAPSGMFPVFVTVTVLVASIPGITAAVRLAKGVSAAEGTLLDGLDTSAVVTRSVWSGIIINAVFAGLGMVASMGMLIVFLLPYLLVGSAIVAAVAALLGWCATRATARKLAR</sequence>
<name>A0A852R7T0_9MICO</name>
<reference evidence="2 3" key="1">
    <citation type="submission" date="2020-07" db="EMBL/GenBank/DDBJ databases">
        <title>Sequencing the genomes of 1000 actinobacteria strains.</title>
        <authorList>
            <person name="Klenk H.-P."/>
        </authorList>
    </citation>
    <scope>NUCLEOTIDE SEQUENCE [LARGE SCALE GENOMIC DNA]</scope>
    <source>
        <strain evidence="2 3">DSM 17380</strain>
    </source>
</reference>
<feature type="transmembrane region" description="Helical" evidence="1">
    <location>
        <begin position="39"/>
        <end position="61"/>
    </location>
</feature>
<evidence type="ECO:0000313" key="3">
    <source>
        <dbReference type="Proteomes" id="UP000586095"/>
    </source>
</evidence>
<evidence type="ECO:0000256" key="1">
    <source>
        <dbReference type="SAM" id="Phobius"/>
    </source>
</evidence>